<feature type="compositionally biased region" description="Pro residues" evidence="1">
    <location>
        <begin position="91"/>
        <end position="100"/>
    </location>
</feature>
<gene>
    <name evidence="3" type="primary">LOC120323184</name>
</gene>
<feature type="region of interest" description="Disordered" evidence="1">
    <location>
        <begin position="304"/>
        <end position="335"/>
    </location>
</feature>
<dbReference type="RefSeq" id="XP_039236858.1">
    <property type="nucleotide sequence ID" value="XM_039380924.1"/>
</dbReference>
<feature type="compositionally biased region" description="Gly residues" evidence="1">
    <location>
        <begin position="143"/>
        <end position="154"/>
    </location>
</feature>
<dbReference type="InParanoid" id="A0A7R5KGU7"/>
<feature type="compositionally biased region" description="Low complexity" evidence="1">
    <location>
        <begin position="306"/>
        <end position="322"/>
    </location>
</feature>
<reference evidence="3" key="1">
    <citation type="submission" date="2025-08" db="UniProtKB">
        <authorList>
            <consortium name="RefSeq"/>
        </authorList>
    </citation>
    <scope>IDENTIFICATION</scope>
    <source>
        <tissue evidence="3">Muscle</tissue>
    </source>
</reference>
<sequence length="409" mass="43324">MSFHPVGHHWMCSFHLKAGAPGHPATPSLHSLAAAWPSVVGQPPPVAEAPAGRAHPATFPQPLSPLPPRHGRLPRRHLRRAHLPRWEVSSPPGPARPRPAPGAGGRAAVERGRRGAAPGGAGLGRGAQRRPRPGSAGAAEARGGAGGGEGGPAGPGRRARSAGRRARSAGLRPRLGEGLVCLLTTPHRHQEKLSLQLPLAAVKCDCGQLSFIRVGSQPEVLEFGLKVKPVLEGLTGQTQQQALGEVVERAEVAHLQAHPAVEEGCPAPNLRSFSAVINRRSNPKKRRNKSHNFIRSEHRLNWADVSSRGSPGPASAAALIPPDLSSSSSAHPVPHIPGPFSPISLHCPVQPRYSSTQSLLLPGIRTWCYSLKPKVVPCRGRNLRSSTGEVQILPLCREREVGECAEHSK</sequence>
<evidence type="ECO:0000256" key="1">
    <source>
        <dbReference type="SAM" id="MobiDB-lite"/>
    </source>
</evidence>
<dbReference type="Proteomes" id="UP000504627">
    <property type="component" value="Unplaced"/>
</dbReference>
<feature type="compositionally biased region" description="Low complexity" evidence="1">
    <location>
        <begin position="133"/>
        <end position="142"/>
    </location>
</feature>
<protein>
    <submittedName>
        <fullName evidence="3">Uncharacterized protein LOC120323184</fullName>
    </submittedName>
</protein>
<accession>A0A7R5KGU7</accession>
<feature type="compositionally biased region" description="Basic residues" evidence="1">
    <location>
        <begin position="157"/>
        <end position="167"/>
    </location>
</feature>
<organism evidence="2 3">
    <name type="scientific">Pipra filicauda</name>
    <name type="common">Wire-tailed manakin</name>
    <dbReference type="NCBI Taxonomy" id="649802"/>
    <lineage>
        <taxon>Eukaryota</taxon>
        <taxon>Metazoa</taxon>
        <taxon>Chordata</taxon>
        <taxon>Craniata</taxon>
        <taxon>Vertebrata</taxon>
        <taxon>Euteleostomi</taxon>
        <taxon>Archelosauria</taxon>
        <taxon>Archosauria</taxon>
        <taxon>Dinosauria</taxon>
        <taxon>Saurischia</taxon>
        <taxon>Theropoda</taxon>
        <taxon>Coelurosauria</taxon>
        <taxon>Aves</taxon>
        <taxon>Neognathae</taxon>
        <taxon>Neoaves</taxon>
        <taxon>Telluraves</taxon>
        <taxon>Australaves</taxon>
        <taxon>Passeriformes</taxon>
        <taxon>Pipridae</taxon>
        <taxon>Pipra</taxon>
    </lineage>
</organism>
<feature type="compositionally biased region" description="Basic residues" evidence="1">
    <location>
        <begin position="69"/>
        <end position="83"/>
    </location>
</feature>
<dbReference type="AlphaFoldDB" id="A0A7R5KGU7"/>
<evidence type="ECO:0000313" key="2">
    <source>
        <dbReference type="Proteomes" id="UP000504627"/>
    </source>
</evidence>
<keyword evidence="2" id="KW-1185">Reference proteome</keyword>
<feature type="region of interest" description="Disordered" evidence="1">
    <location>
        <begin position="44"/>
        <end position="170"/>
    </location>
</feature>
<proteinExistence type="predicted"/>
<evidence type="ECO:0000313" key="3">
    <source>
        <dbReference type="RefSeq" id="XP_039236858.1"/>
    </source>
</evidence>
<dbReference type="GeneID" id="120323184"/>
<name>A0A7R5KGU7_9PASS</name>